<evidence type="ECO:0000256" key="4">
    <source>
        <dbReference type="SAM" id="MobiDB-lite"/>
    </source>
</evidence>
<keyword evidence="2" id="KW-0418">Kinase</keyword>
<sequence>MSCFSCFVSRSKKDVSRVEVDNGSRSTHTQGHGGMNVSESERNNEYSEGKGKTVRSGKSNTAAASFGFRELASATKGFNEANLIGEEYAMSGKLTLKSDIYSFGVVLLELITGRRAIDTTRKPGEQNLVSWSRPYFNDRRKFVQMADPLLQGRFPTRCLHQAIAITGMCLQEQPKFRPLIGDIVVALEYLASQSKPEDHGHGVRSPLMQSISDMHRC</sequence>
<evidence type="ECO:0000313" key="6">
    <source>
        <dbReference type="EMBL" id="GAU30171.1"/>
    </source>
</evidence>
<evidence type="ECO:0000259" key="5">
    <source>
        <dbReference type="Pfam" id="PF07714"/>
    </source>
</evidence>
<protein>
    <recommendedName>
        <fullName evidence="5">Serine-threonine/tyrosine-protein kinase catalytic domain-containing protein</fullName>
    </recommendedName>
</protein>
<keyword evidence="2" id="KW-0808">Transferase</keyword>
<feature type="compositionally biased region" description="Basic and acidic residues" evidence="4">
    <location>
        <begin position="39"/>
        <end position="51"/>
    </location>
</feature>
<evidence type="ECO:0000256" key="3">
    <source>
        <dbReference type="ARBA" id="ARBA00023136"/>
    </source>
</evidence>
<dbReference type="Pfam" id="PF07714">
    <property type="entry name" value="PK_Tyr_Ser-Thr"/>
    <property type="match status" value="1"/>
</dbReference>
<evidence type="ECO:0000313" key="7">
    <source>
        <dbReference type="Proteomes" id="UP000242715"/>
    </source>
</evidence>
<evidence type="ECO:0000256" key="2">
    <source>
        <dbReference type="ARBA" id="ARBA00022527"/>
    </source>
</evidence>
<dbReference type="PANTHER" id="PTHR47985:SF3">
    <property type="entry name" value="SERINE_THREONINE-PROTEIN KINASE PBL21-RELATED"/>
    <property type="match status" value="1"/>
</dbReference>
<evidence type="ECO:0000256" key="1">
    <source>
        <dbReference type="ARBA" id="ARBA00004370"/>
    </source>
</evidence>
<feature type="domain" description="Serine-threonine/tyrosine-protein kinase catalytic" evidence="5">
    <location>
        <begin position="86"/>
        <end position="185"/>
    </location>
</feature>
<keyword evidence="3" id="KW-0472">Membrane</keyword>
<dbReference type="PANTHER" id="PTHR47985">
    <property type="entry name" value="OS07G0668900 PROTEIN"/>
    <property type="match status" value="1"/>
</dbReference>
<name>A0A2Z6ME78_TRISU</name>
<dbReference type="GO" id="GO:0004674">
    <property type="term" value="F:protein serine/threonine kinase activity"/>
    <property type="evidence" value="ECO:0007669"/>
    <property type="project" value="UniProtKB-KW"/>
</dbReference>
<dbReference type="EMBL" id="DF973420">
    <property type="protein sequence ID" value="GAU30171.1"/>
    <property type="molecule type" value="Genomic_DNA"/>
</dbReference>
<dbReference type="Gene3D" id="1.10.510.10">
    <property type="entry name" value="Transferase(Phosphotransferase) domain 1"/>
    <property type="match status" value="1"/>
</dbReference>
<feature type="region of interest" description="Disordered" evidence="4">
    <location>
        <begin position="17"/>
        <end position="58"/>
    </location>
</feature>
<comment type="subcellular location">
    <subcellularLocation>
        <location evidence="1">Membrane</location>
    </subcellularLocation>
</comment>
<dbReference type="GO" id="GO:0016020">
    <property type="term" value="C:membrane"/>
    <property type="evidence" value="ECO:0007669"/>
    <property type="project" value="UniProtKB-SubCell"/>
</dbReference>
<dbReference type="SUPFAM" id="SSF56112">
    <property type="entry name" value="Protein kinase-like (PK-like)"/>
    <property type="match status" value="1"/>
</dbReference>
<dbReference type="InterPro" id="IPR011009">
    <property type="entry name" value="Kinase-like_dom_sf"/>
</dbReference>
<gene>
    <name evidence="6" type="ORF">TSUD_311220</name>
</gene>
<proteinExistence type="predicted"/>
<accession>A0A2Z6ME78</accession>
<dbReference type="InterPro" id="IPR001245">
    <property type="entry name" value="Ser-Thr/Tyr_kinase_cat_dom"/>
</dbReference>
<organism evidence="6 7">
    <name type="scientific">Trifolium subterraneum</name>
    <name type="common">Subterranean clover</name>
    <dbReference type="NCBI Taxonomy" id="3900"/>
    <lineage>
        <taxon>Eukaryota</taxon>
        <taxon>Viridiplantae</taxon>
        <taxon>Streptophyta</taxon>
        <taxon>Embryophyta</taxon>
        <taxon>Tracheophyta</taxon>
        <taxon>Spermatophyta</taxon>
        <taxon>Magnoliopsida</taxon>
        <taxon>eudicotyledons</taxon>
        <taxon>Gunneridae</taxon>
        <taxon>Pentapetalae</taxon>
        <taxon>rosids</taxon>
        <taxon>fabids</taxon>
        <taxon>Fabales</taxon>
        <taxon>Fabaceae</taxon>
        <taxon>Papilionoideae</taxon>
        <taxon>50 kb inversion clade</taxon>
        <taxon>NPAAA clade</taxon>
        <taxon>Hologalegina</taxon>
        <taxon>IRL clade</taxon>
        <taxon>Trifolieae</taxon>
        <taxon>Trifolium</taxon>
    </lineage>
</organism>
<dbReference type="Proteomes" id="UP000242715">
    <property type="component" value="Unassembled WGS sequence"/>
</dbReference>
<keyword evidence="2" id="KW-0723">Serine/threonine-protein kinase</keyword>
<dbReference type="OrthoDB" id="4062651at2759"/>
<dbReference type="AlphaFoldDB" id="A0A2Z6ME78"/>
<reference evidence="7" key="1">
    <citation type="journal article" date="2017" name="Front. Plant Sci.">
        <title>Climate Clever Clovers: New Paradigm to Reduce the Environmental Footprint of Ruminants by Breeding Low Methanogenic Forages Utilizing Haplotype Variation.</title>
        <authorList>
            <person name="Kaur P."/>
            <person name="Appels R."/>
            <person name="Bayer P.E."/>
            <person name="Keeble-Gagnere G."/>
            <person name="Wang J."/>
            <person name="Hirakawa H."/>
            <person name="Shirasawa K."/>
            <person name="Vercoe P."/>
            <person name="Stefanova K."/>
            <person name="Durmic Z."/>
            <person name="Nichols P."/>
            <person name="Revell C."/>
            <person name="Isobe S.N."/>
            <person name="Edwards D."/>
            <person name="Erskine W."/>
        </authorList>
    </citation>
    <scope>NUCLEOTIDE SEQUENCE [LARGE SCALE GENOMIC DNA]</scope>
    <source>
        <strain evidence="7">cv. Daliak</strain>
    </source>
</reference>
<keyword evidence="7" id="KW-1185">Reference proteome</keyword>